<dbReference type="EMBL" id="JANPWZ010000228">
    <property type="protein sequence ID" value="KAJ3578349.1"/>
    <property type="molecule type" value="Genomic_DNA"/>
</dbReference>
<proteinExistence type="predicted"/>
<comment type="caution">
    <text evidence="1">The sequence shown here is derived from an EMBL/GenBank/DDBJ whole genome shotgun (WGS) entry which is preliminary data.</text>
</comment>
<gene>
    <name evidence="1" type="ORF">NPX13_g2218</name>
</gene>
<organism evidence="1 2">
    <name type="scientific">Xylaria arbuscula</name>
    <dbReference type="NCBI Taxonomy" id="114810"/>
    <lineage>
        <taxon>Eukaryota</taxon>
        <taxon>Fungi</taxon>
        <taxon>Dikarya</taxon>
        <taxon>Ascomycota</taxon>
        <taxon>Pezizomycotina</taxon>
        <taxon>Sordariomycetes</taxon>
        <taxon>Xylariomycetidae</taxon>
        <taxon>Xylariales</taxon>
        <taxon>Xylariaceae</taxon>
        <taxon>Xylaria</taxon>
    </lineage>
</organism>
<protein>
    <submittedName>
        <fullName evidence="1">Uncharacterized protein</fullName>
    </submittedName>
</protein>
<accession>A0A9W8TQK2</accession>
<evidence type="ECO:0000313" key="1">
    <source>
        <dbReference type="EMBL" id="KAJ3578349.1"/>
    </source>
</evidence>
<keyword evidence="2" id="KW-1185">Reference proteome</keyword>
<evidence type="ECO:0000313" key="2">
    <source>
        <dbReference type="Proteomes" id="UP001148614"/>
    </source>
</evidence>
<dbReference type="AlphaFoldDB" id="A0A9W8TQK2"/>
<dbReference type="Proteomes" id="UP001148614">
    <property type="component" value="Unassembled WGS sequence"/>
</dbReference>
<reference evidence="1" key="1">
    <citation type="submission" date="2022-07" db="EMBL/GenBank/DDBJ databases">
        <title>Genome Sequence of Xylaria arbuscula.</title>
        <authorList>
            <person name="Buettner E."/>
        </authorList>
    </citation>
    <scope>NUCLEOTIDE SEQUENCE</scope>
    <source>
        <strain evidence="1">VT107</strain>
    </source>
</reference>
<name>A0A9W8TQK2_9PEZI</name>
<sequence length="100" mass="11433">MDEVPPNHPPVTAWMQGFDDLVNLVTRLGLSRPDQNRFCRDIRNDLKDIRDNAASAGPNNNFYNDLKALYELYHDRVEYAREDAVARRRARQEGASGSQG</sequence>